<dbReference type="Proteomes" id="UP001519460">
    <property type="component" value="Unassembled WGS sequence"/>
</dbReference>
<gene>
    <name evidence="2" type="ORF">BaRGS_00012846</name>
</gene>
<proteinExistence type="predicted"/>
<feature type="transmembrane region" description="Helical" evidence="1">
    <location>
        <begin position="55"/>
        <end position="75"/>
    </location>
</feature>
<evidence type="ECO:0000256" key="1">
    <source>
        <dbReference type="SAM" id="Phobius"/>
    </source>
</evidence>
<accession>A0ABD0L979</accession>
<name>A0ABD0L979_9CAEN</name>
<evidence type="ECO:0000313" key="3">
    <source>
        <dbReference type="Proteomes" id="UP001519460"/>
    </source>
</evidence>
<reference evidence="2 3" key="1">
    <citation type="journal article" date="2023" name="Sci. Data">
        <title>Genome assembly of the Korean intertidal mud-creeper Batillaria attramentaria.</title>
        <authorList>
            <person name="Patra A.K."/>
            <person name="Ho P.T."/>
            <person name="Jun S."/>
            <person name="Lee S.J."/>
            <person name="Kim Y."/>
            <person name="Won Y.J."/>
        </authorList>
    </citation>
    <scope>NUCLEOTIDE SEQUENCE [LARGE SCALE GENOMIC DNA]</scope>
    <source>
        <strain evidence="2">Wonlab-2016</strain>
    </source>
</reference>
<feature type="transmembrane region" description="Helical" evidence="1">
    <location>
        <begin position="116"/>
        <end position="136"/>
    </location>
</feature>
<dbReference type="AlphaFoldDB" id="A0ABD0L979"/>
<feature type="transmembrane region" description="Helical" evidence="1">
    <location>
        <begin position="174"/>
        <end position="198"/>
    </location>
</feature>
<keyword evidence="1" id="KW-0812">Transmembrane</keyword>
<comment type="caution">
    <text evidence="2">The sequence shown here is derived from an EMBL/GenBank/DDBJ whole genome shotgun (WGS) entry which is preliminary data.</text>
</comment>
<organism evidence="2 3">
    <name type="scientific">Batillaria attramentaria</name>
    <dbReference type="NCBI Taxonomy" id="370345"/>
    <lineage>
        <taxon>Eukaryota</taxon>
        <taxon>Metazoa</taxon>
        <taxon>Spiralia</taxon>
        <taxon>Lophotrochozoa</taxon>
        <taxon>Mollusca</taxon>
        <taxon>Gastropoda</taxon>
        <taxon>Caenogastropoda</taxon>
        <taxon>Sorbeoconcha</taxon>
        <taxon>Cerithioidea</taxon>
        <taxon>Batillariidae</taxon>
        <taxon>Batillaria</taxon>
    </lineage>
</organism>
<keyword evidence="1" id="KW-0472">Membrane</keyword>
<feature type="transmembrane region" description="Helical" evidence="1">
    <location>
        <begin position="81"/>
        <end position="104"/>
    </location>
</feature>
<feature type="transmembrane region" description="Helical" evidence="1">
    <location>
        <begin position="24"/>
        <end position="43"/>
    </location>
</feature>
<dbReference type="EMBL" id="JACVVK020000071">
    <property type="protein sequence ID" value="KAK7495856.1"/>
    <property type="molecule type" value="Genomic_DNA"/>
</dbReference>
<protein>
    <submittedName>
        <fullName evidence="2">Uncharacterized protein</fullName>
    </submittedName>
</protein>
<keyword evidence="3" id="KW-1185">Reference proteome</keyword>
<keyword evidence="1" id="KW-1133">Transmembrane helix</keyword>
<sequence>MVVAVVSLLWYGNVQWWHRLAERYLLTSIVCDAGVVVLLKYIIENCWWICTWDDALVLSVWVTLVYFLLEAPHVVYNERSLFSFSFHSLQIYTVVITMLFALVYEKGNRICPEGDRYLLTALLSDTGLVFMLKFVTQTYWKVTSWEAALPLAAWVALMYACLEGPHVVHSVRSLSWFFFHTLHKMAVVFSILVAMAYVKA</sequence>
<evidence type="ECO:0000313" key="2">
    <source>
        <dbReference type="EMBL" id="KAK7495856.1"/>
    </source>
</evidence>